<dbReference type="RefSeq" id="WP_039819140.1">
    <property type="nucleotide sequence ID" value="NZ_UGRY01000002.1"/>
</dbReference>
<evidence type="ECO:0000313" key="3">
    <source>
        <dbReference type="Proteomes" id="UP000255467"/>
    </source>
</evidence>
<gene>
    <name evidence="2" type="ORF">NCTC1934_04268</name>
</gene>
<feature type="region of interest" description="Disordered" evidence="1">
    <location>
        <begin position="139"/>
        <end position="159"/>
    </location>
</feature>
<accession>A0A378YTE0</accession>
<dbReference type="AlphaFoldDB" id="A0A378YTE0"/>
<organism evidence="2 3">
    <name type="scientific">Nocardia otitidiscaviarum</name>
    <dbReference type="NCBI Taxonomy" id="1823"/>
    <lineage>
        <taxon>Bacteria</taxon>
        <taxon>Bacillati</taxon>
        <taxon>Actinomycetota</taxon>
        <taxon>Actinomycetes</taxon>
        <taxon>Mycobacteriales</taxon>
        <taxon>Nocardiaceae</taxon>
        <taxon>Nocardia</taxon>
    </lineage>
</organism>
<sequence length="159" mass="18017">MAYLSTAARVEDHDDTGRGGRGYVETYWHDMPEAIVTLFPAGDIRGDIEIRWRVTFYDGVRAGVTVSEARTLRDNLTRVINQYFGIDNDVEDPDTPIDVGAAGFEPEEFVFCRICHGRIWRVGSTPDWWMHEYEDQRSHDAIPAEPEPEPEAETGAEVA</sequence>
<protein>
    <submittedName>
        <fullName evidence="2">Uncharacterized protein</fullName>
    </submittedName>
</protein>
<feature type="compositionally biased region" description="Acidic residues" evidence="1">
    <location>
        <begin position="146"/>
        <end position="159"/>
    </location>
</feature>
<name>A0A378YTE0_9NOCA</name>
<proteinExistence type="predicted"/>
<keyword evidence="3" id="KW-1185">Reference proteome</keyword>
<evidence type="ECO:0000256" key="1">
    <source>
        <dbReference type="SAM" id="MobiDB-lite"/>
    </source>
</evidence>
<evidence type="ECO:0000313" key="2">
    <source>
        <dbReference type="EMBL" id="SUA80422.1"/>
    </source>
</evidence>
<dbReference type="Proteomes" id="UP000255467">
    <property type="component" value="Unassembled WGS sequence"/>
</dbReference>
<dbReference type="EMBL" id="UGRY01000002">
    <property type="protein sequence ID" value="SUA80422.1"/>
    <property type="molecule type" value="Genomic_DNA"/>
</dbReference>
<dbReference type="OrthoDB" id="9983804at2"/>
<reference evidence="2 3" key="1">
    <citation type="submission" date="2018-06" db="EMBL/GenBank/DDBJ databases">
        <authorList>
            <consortium name="Pathogen Informatics"/>
            <person name="Doyle S."/>
        </authorList>
    </citation>
    <scope>NUCLEOTIDE SEQUENCE [LARGE SCALE GENOMIC DNA]</scope>
    <source>
        <strain evidence="2 3">NCTC1934</strain>
    </source>
</reference>